<dbReference type="InterPro" id="IPR027640">
    <property type="entry name" value="Kinesin-like_fam"/>
</dbReference>
<dbReference type="PRINTS" id="PR00380">
    <property type="entry name" value="KINESINHEAVY"/>
</dbReference>
<gene>
    <name evidence="6" type="ORF">CTI12_AA272660</name>
</gene>
<evidence type="ECO:0000256" key="4">
    <source>
        <dbReference type="SAM" id="MobiDB-lite"/>
    </source>
</evidence>
<dbReference type="SUPFAM" id="SSF52540">
    <property type="entry name" value="P-loop containing nucleoside triphosphate hydrolases"/>
    <property type="match status" value="1"/>
</dbReference>
<evidence type="ECO:0000259" key="5">
    <source>
        <dbReference type="PROSITE" id="PS50067"/>
    </source>
</evidence>
<dbReference type="Gene3D" id="3.40.850.10">
    <property type="entry name" value="Kinesin motor domain"/>
    <property type="match status" value="2"/>
</dbReference>
<dbReference type="Pfam" id="PF16796">
    <property type="entry name" value="Microtub_bd"/>
    <property type="match status" value="1"/>
</dbReference>
<evidence type="ECO:0000313" key="7">
    <source>
        <dbReference type="Proteomes" id="UP000245207"/>
    </source>
</evidence>
<keyword evidence="1" id="KW-0505">Motor protein</keyword>
<feature type="compositionally biased region" description="Polar residues" evidence="4">
    <location>
        <begin position="653"/>
        <end position="667"/>
    </location>
</feature>
<feature type="region of interest" description="Disordered" evidence="4">
    <location>
        <begin position="627"/>
        <end position="769"/>
    </location>
</feature>
<comment type="caution">
    <text evidence="2">Lacks conserved residue(s) required for the propagation of feature annotation.</text>
</comment>
<feature type="coiled-coil region" evidence="3">
    <location>
        <begin position="250"/>
        <end position="277"/>
    </location>
</feature>
<dbReference type="GO" id="GO:0008017">
    <property type="term" value="F:microtubule binding"/>
    <property type="evidence" value="ECO:0007669"/>
    <property type="project" value="InterPro"/>
</dbReference>
<feature type="domain" description="Kinesin motor" evidence="5">
    <location>
        <begin position="330"/>
        <end position="592"/>
    </location>
</feature>
<organism evidence="6 7">
    <name type="scientific">Artemisia annua</name>
    <name type="common">Sweet wormwood</name>
    <dbReference type="NCBI Taxonomy" id="35608"/>
    <lineage>
        <taxon>Eukaryota</taxon>
        <taxon>Viridiplantae</taxon>
        <taxon>Streptophyta</taxon>
        <taxon>Embryophyta</taxon>
        <taxon>Tracheophyta</taxon>
        <taxon>Spermatophyta</taxon>
        <taxon>Magnoliopsida</taxon>
        <taxon>eudicotyledons</taxon>
        <taxon>Gunneridae</taxon>
        <taxon>Pentapetalae</taxon>
        <taxon>asterids</taxon>
        <taxon>campanulids</taxon>
        <taxon>Asterales</taxon>
        <taxon>Asteraceae</taxon>
        <taxon>Asteroideae</taxon>
        <taxon>Anthemideae</taxon>
        <taxon>Artemisiinae</taxon>
        <taxon>Artemisia</taxon>
    </lineage>
</organism>
<accession>A0A2U1NEU3</accession>
<dbReference type="OrthoDB" id="3176171at2759"/>
<dbReference type="Proteomes" id="UP000245207">
    <property type="component" value="Unassembled WGS sequence"/>
</dbReference>
<comment type="similarity">
    <text evidence="2">Belongs to the TRAFAC class myosin-kinesin ATPase superfamily. Kinesin family.</text>
</comment>
<dbReference type="Pfam" id="PF00225">
    <property type="entry name" value="Kinesin"/>
    <property type="match status" value="1"/>
</dbReference>
<dbReference type="GO" id="GO:0005524">
    <property type="term" value="F:ATP binding"/>
    <property type="evidence" value="ECO:0007669"/>
    <property type="project" value="InterPro"/>
</dbReference>
<feature type="coiled-coil region" evidence="3">
    <location>
        <begin position="599"/>
        <end position="626"/>
    </location>
</feature>
<dbReference type="STRING" id="35608.A0A2U1NEU3"/>
<dbReference type="PANTHER" id="PTHR47972">
    <property type="entry name" value="KINESIN-LIKE PROTEIN KLP-3"/>
    <property type="match status" value="1"/>
</dbReference>
<protein>
    <submittedName>
        <fullName evidence="6">P-loop containing nucleoside triphosphate hydrolases superfamily protein</fullName>
    </submittedName>
</protein>
<name>A0A2U1NEU3_ARTAN</name>
<feature type="compositionally biased region" description="Basic and acidic residues" evidence="4">
    <location>
        <begin position="106"/>
        <end position="129"/>
    </location>
</feature>
<comment type="caution">
    <text evidence="6">The sequence shown here is derived from an EMBL/GenBank/DDBJ whole genome shotgun (WGS) entry which is preliminary data.</text>
</comment>
<feature type="compositionally biased region" description="Low complexity" evidence="4">
    <location>
        <begin position="701"/>
        <end position="713"/>
    </location>
</feature>
<dbReference type="InterPro" id="IPR027417">
    <property type="entry name" value="P-loop_NTPase"/>
</dbReference>
<dbReference type="GO" id="GO:0016787">
    <property type="term" value="F:hydrolase activity"/>
    <property type="evidence" value="ECO:0007669"/>
    <property type="project" value="UniProtKB-KW"/>
</dbReference>
<sequence length="769" mass="86613">MVNGILDESISRKNGEIPHRVACLMRKVVQEIERRISTQAEHLRTQNNLFKTREEKYQSRIRVLEALANGTSGESTEMMMSPFEQIKVDVTRTGNSKDSALQTDKTTLHEEKKTENQEVERKMNEKDNTSAEIAALKQELENVRKAHKDHCLQLENAAKKAQDDLEKTLHEVENHLDESNRKVKQLEDKSRSKSQWWNKKEHIYKTFTEFQLGALKELRFASQSVRQELLKTQKSYTEDIGHLGTKVKVLQDAAESYEEAVSENRKLHNEIQELKGNIRVYCRIRPFLPGQKDKQSTIDYIGENGEIIVVNPSKPGKDSRSFFNALFPQSGPDNGSEEEWGVNYRALNDLFRISQSRSTYKYEVWVQMVEIYNEQVLLVEINAFIGIACGVLHVEKCTDWVARENWFYALKYPCTFRFPSSNLFNFTPGDKTNPNNRSQVNETSDVLGLMEIGFRNRTRSTTSMNERSSRSHSVVTIHVRGTDLKNGGSLNAGLHLVDLAGSERVDRSEVVGDRLKEAQNINKSLAALGDVIYSLSQKYAHVPFRNSKLTQVLQSSLGGQAKTLMFVQLNPEAASYSESLGTLKFADRVSGVELGPAQNNKASSNVKELMEQVASLKHTITKKDEEIERLQISKDKRNGHPPIGMEKQRSVRYGSSSPVSKGLNNRSESMRVGRMSLDGYTYGYRPKKGPSSLHGEDTDNSSVASSVESSPSHEGSKSLHNTNKPKSGNRISRPLQKISKDLPKAAKGIFKSTSGSSLTGKSSSKKWSS</sequence>
<proteinExistence type="inferred from homology"/>
<dbReference type="InterPro" id="IPR001752">
    <property type="entry name" value="Kinesin_motor_dom"/>
</dbReference>
<dbReference type="SMART" id="SM00129">
    <property type="entry name" value="KISc"/>
    <property type="match status" value="1"/>
</dbReference>
<dbReference type="InterPro" id="IPR036961">
    <property type="entry name" value="Kinesin_motor_dom_sf"/>
</dbReference>
<feature type="compositionally biased region" description="Polar residues" evidence="4">
    <location>
        <begin position="719"/>
        <end position="730"/>
    </location>
</feature>
<dbReference type="GO" id="GO:0015630">
    <property type="term" value="C:microtubule cytoskeleton"/>
    <property type="evidence" value="ECO:0007669"/>
    <property type="project" value="TreeGrafter"/>
</dbReference>
<feature type="region of interest" description="Disordered" evidence="4">
    <location>
        <begin position="93"/>
        <end position="129"/>
    </location>
</feature>
<feature type="compositionally biased region" description="Low complexity" evidence="4">
    <location>
        <begin position="751"/>
        <end position="769"/>
    </location>
</feature>
<feature type="compositionally biased region" description="Polar residues" evidence="4">
    <location>
        <begin position="93"/>
        <end position="105"/>
    </location>
</feature>
<evidence type="ECO:0000256" key="2">
    <source>
        <dbReference type="PROSITE-ProRule" id="PRU00283"/>
    </source>
</evidence>
<evidence type="ECO:0000256" key="3">
    <source>
        <dbReference type="SAM" id="Coils"/>
    </source>
</evidence>
<keyword evidence="3" id="KW-0175">Coiled coil</keyword>
<dbReference type="InterPro" id="IPR031852">
    <property type="entry name" value="Vik1/Cik1_MT-bd"/>
</dbReference>
<dbReference type="PROSITE" id="PS50067">
    <property type="entry name" value="KINESIN_MOTOR_2"/>
    <property type="match status" value="1"/>
</dbReference>
<reference evidence="6 7" key="1">
    <citation type="journal article" date="2018" name="Mol. Plant">
        <title>The genome of Artemisia annua provides insight into the evolution of Asteraceae family and artemisinin biosynthesis.</title>
        <authorList>
            <person name="Shen Q."/>
            <person name="Zhang L."/>
            <person name="Liao Z."/>
            <person name="Wang S."/>
            <person name="Yan T."/>
            <person name="Shi P."/>
            <person name="Liu M."/>
            <person name="Fu X."/>
            <person name="Pan Q."/>
            <person name="Wang Y."/>
            <person name="Lv Z."/>
            <person name="Lu X."/>
            <person name="Zhang F."/>
            <person name="Jiang W."/>
            <person name="Ma Y."/>
            <person name="Chen M."/>
            <person name="Hao X."/>
            <person name="Li L."/>
            <person name="Tang Y."/>
            <person name="Lv G."/>
            <person name="Zhou Y."/>
            <person name="Sun X."/>
            <person name="Brodelius P.E."/>
            <person name="Rose J.K.C."/>
            <person name="Tang K."/>
        </authorList>
    </citation>
    <scope>NUCLEOTIDE SEQUENCE [LARGE SCALE GENOMIC DNA]</scope>
    <source>
        <strain evidence="7">cv. Huhao1</strain>
        <tissue evidence="6">Leaf</tissue>
    </source>
</reference>
<keyword evidence="6" id="KW-0378">Hydrolase</keyword>
<dbReference type="EMBL" id="PKPP01002978">
    <property type="protein sequence ID" value="PWA72008.1"/>
    <property type="molecule type" value="Genomic_DNA"/>
</dbReference>
<dbReference type="AlphaFoldDB" id="A0A2U1NEU3"/>
<evidence type="ECO:0000313" key="6">
    <source>
        <dbReference type="EMBL" id="PWA72008.1"/>
    </source>
</evidence>
<keyword evidence="7" id="KW-1185">Reference proteome</keyword>
<feature type="compositionally biased region" description="Basic and acidic residues" evidence="4">
    <location>
        <begin position="627"/>
        <end position="638"/>
    </location>
</feature>
<evidence type="ECO:0000256" key="1">
    <source>
        <dbReference type="ARBA" id="ARBA00023175"/>
    </source>
</evidence>
<dbReference type="GO" id="GO:0003777">
    <property type="term" value="F:microtubule motor activity"/>
    <property type="evidence" value="ECO:0007669"/>
    <property type="project" value="InterPro"/>
</dbReference>
<dbReference type="PANTHER" id="PTHR47972:SF50">
    <property type="entry name" value="KINESIN-LIKE PROTEIN KIN-14P"/>
    <property type="match status" value="1"/>
</dbReference>
<dbReference type="GO" id="GO:0007018">
    <property type="term" value="P:microtubule-based movement"/>
    <property type="evidence" value="ECO:0007669"/>
    <property type="project" value="InterPro"/>
</dbReference>